<proteinExistence type="predicted"/>
<evidence type="ECO:0000313" key="2">
    <source>
        <dbReference type="Proteomes" id="UP001326110"/>
    </source>
</evidence>
<keyword evidence="2" id="KW-1185">Reference proteome</keyword>
<dbReference type="Pfam" id="PF15723">
    <property type="entry name" value="MqsR_toxin"/>
    <property type="match status" value="1"/>
</dbReference>
<dbReference type="EMBL" id="CP140152">
    <property type="protein sequence ID" value="WQH04026.1"/>
    <property type="molecule type" value="Genomic_DNA"/>
</dbReference>
<dbReference type="RefSeq" id="WP_040378000.1">
    <property type="nucleotide sequence ID" value="NZ_CP140152.1"/>
</dbReference>
<sequence>MTSYSIPTHDLSRMIALIKQGQFRTTHVARVGAVALGLDLAGLIDVVVDLPARGRFYKTMESLKNPGHWMDVYHTRTSAGDPVYLKLMIQNGVLIVSFKEL</sequence>
<organism evidence="1 2">
    <name type="scientific">Duganella zoogloeoides</name>
    <dbReference type="NCBI Taxonomy" id="75659"/>
    <lineage>
        <taxon>Bacteria</taxon>
        <taxon>Pseudomonadati</taxon>
        <taxon>Pseudomonadota</taxon>
        <taxon>Betaproteobacteria</taxon>
        <taxon>Burkholderiales</taxon>
        <taxon>Oxalobacteraceae</taxon>
        <taxon>Telluria group</taxon>
        <taxon>Duganella</taxon>
    </lineage>
</organism>
<dbReference type="InterPro" id="IPR031451">
    <property type="entry name" value="MqsR_toxin"/>
</dbReference>
<protein>
    <submittedName>
        <fullName evidence="1">Type II toxin-antitoxin system MqsR family toxin</fullName>
    </submittedName>
</protein>
<dbReference type="InterPro" id="IPR038493">
    <property type="entry name" value="MqsR_sf"/>
</dbReference>
<name>A0ABZ0XWQ9_9BURK</name>
<dbReference type="Gene3D" id="3.30.2310.40">
    <property type="match status" value="1"/>
</dbReference>
<gene>
    <name evidence="1" type="ORF">SR858_23725</name>
</gene>
<reference evidence="1 2" key="1">
    <citation type="submission" date="2023-11" db="EMBL/GenBank/DDBJ databases">
        <title>MicrobeMod: A computational toolkit for identifying prokaryotic methylation and restriction-modification with nanopore sequencing.</title>
        <authorList>
            <person name="Crits-Christoph A."/>
            <person name="Kang S.C."/>
            <person name="Lee H."/>
            <person name="Ostrov N."/>
        </authorList>
    </citation>
    <scope>NUCLEOTIDE SEQUENCE [LARGE SCALE GENOMIC DNA]</scope>
    <source>
        <strain evidence="1 2">ATCC 25935</strain>
    </source>
</reference>
<accession>A0ABZ0XWQ9</accession>
<dbReference type="Proteomes" id="UP001326110">
    <property type="component" value="Chromosome"/>
</dbReference>
<dbReference type="GeneID" id="43164985"/>
<evidence type="ECO:0000313" key="1">
    <source>
        <dbReference type="EMBL" id="WQH04026.1"/>
    </source>
</evidence>